<sequence>MPRYANSDLSQFRDQLLGLPARKPSTAALVFGTLFHSLTLEQQPPTGINPKLDVQLIAMRDSVMQCDFARNAIQTGRVELVQTWEDELTGLPCKGKLDIWCDRDETIVDLKSTSARSYGEFLKCCEDYDYDRQAAFYLDGNPFAKRFVIIGVQKTAPFQVFYFEATAARGCIEMGRKKYGALLRDIERFGFTPTSWDKKAVYLQPLSQAA</sequence>
<feature type="domain" description="Putative exodeoxyribonuclease 8 PDDEXK-like" evidence="1">
    <location>
        <begin position="58"/>
        <end position="183"/>
    </location>
</feature>
<dbReference type="InterPro" id="IPR011604">
    <property type="entry name" value="PDDEXK-like_dom_sf"/>
</dbReference>
<reference evidence="2 3" key="1">
    <citation type="submission" date="2018-03" db="EMBL/GenBank/DDBJ databases">
        <title>Genomic Encyclopedia of Archaeal and Bacterial Type Strains, Phase II (KMG-II): from individual species to whole genera.</title>
        <authorList>
            <person name="Goeker M."/>
        </authorList>
    </citation>
    <scope>NUCLEOTIDE SEQUENCE [LARGE SCALE GENOMIC DNA]</scope>
    <source>
        <strain evidence="2 3">DSM 28354</strain>
    </source>
</reference>
<proteinExistence type="predicted"/>
<dbReference type="AlphaFoldDB" id="A0A2T0SNU1"/>
<evidence type="ECO:0000313" key="3">
    <source>
        <dbReference type="Proteomes" id="UP000238375"/>
    </source>
</evidence>
<dbReference type="Proteomes" id="UP000238375">
    <property type="component" value="Unassembled WGS sequence"/>
</dbReference>
<dbReference type="EMBL" id="PVTE01000015">
    <property type="protein sequence ID" value="PRY35071.1"/>
    <property type="molecule type" value="Genomic_DNA"/>
</dbReference>
<accession>A0A2T0SNU1</accession>
<keyword evidence="3" id="KW-1185">Reference proteome</keyword>
<dbReference type="Gene3D" id="3.90.320.10">
    <property type="match status" value="1"/>
</dbReference>
<dbReference type="InterPro" id="IPR024432">
    <property type="entry name" value="Put_RecE_PDDEXK-like_dom"/>
</dbReference>
<organism evidence="2 3">
    <name type="scientific">Spirosoma oryzae</name>
    <dbReference type="NCBI Taxonomy" id="1469603"/>
    <lineage>
        <taxon>Bacteria</taxon>
        <taxon>Pseudomonadati</taxon>
        <taxon>Bacteroidota</taxon>
        <taxon>Cytophagia</taxon>
        <taxon>Cytophagales</taxon>
        <taxon>Cytophagaceae</taxon>
        <taxon>Spirosoma</taxon>
    </lineage>
</organism>
<evidence type="ECO:0000313" key="2">
    <source>
        <dbReference type="EMBL" id="PRY35071.1"/>
    </source>
</evidence>
<gene>
    <name evidence="2" type="ORF">CLV58_115154</name>
</gene>
<dbReference type="Pfam" id="PF12684">
    <property type="entry name" value="DUF3799"/>
    <property type="match status" value="1"/>
</dbReference>
<protein>
    <submittedName>
        <fullName evidence="2">PDDEXK-like uncharacterized protein DUF3799</fullName>
    </submittedName>
</protein>
<evidence type="ECO:0000259" key="1">
    <source>
        <dbReference type="Pfam" id="PF12684"/>
    </source>
</evidence>
<name>A0A2T0SNU1_9BACT</name>
<comment type="caution">
    <text evidence="2">The sequence shown here is derived from an EMBL/GenBank/DDBJ whole genome shotgun (WGS) entry which is preliminary data.</text>
</comment>